<dbReference type="NCBIfam" id="TIGR02315">
    <property type="entry name" value="ABC_phnC"/>
    <property type="match status" value="1"/>
</dbReference>
<dbReference type="STRING" id="1560234.SP90_07115"/>
<dbReference type="PANTHER" id="PTHR43166">
    <property type="entry name" value="AMINO ACID IMPORT ATP-BINDING PROTEIN"/>
    <property type="match status" value="1"/>
</dbReference>
<dbReference type="CDD" id="cd03256">
    <property type="entry name" value="ABC_PhnC_transporter"/>
    <property type="match status" value="1"/>
</dbReference>
<keyword evidence="9" id="KW-1185">Reference proteome</keyword>
<evidence type="ECO:0000256" key="6">
    <source>
        <dbReference type="ARBA" id="ARBA00023136"/>
    </source>
</evidence>
<keyword evidence="6" id="KW-0472">Membrane</keyword>
<dbReference type="GO" id="GO:0016020">
    <property type="term" value="C:membrane"/>
    <property type="evidence" value="ECO:0007669"/>
    <property type="project" value="InterPro"/>
</dbReference>
<dbReference type="Pfam" id="PF00005">
    <property type="entry name" value="ABC_tran"/>
    <property type="match status" value="1"/>
</dbReference>
<dbReference type="AlphaFoldDB" id="A0A1B7XEX6"/>
<dbReference type="EMBL" id="JXMS01000009">
    <property type="protein sequence ID" value="OBQ52751.1"/>
    <property type="molecule type" value="Genomic_DNA"/>
</dbReference>
<dbReference type="PROSITE" id="PS00211">
    <property type="entry name" value="ABC_TRANSPORTER_1"/>
    <property type="match status" value="1"/>
</dbReference>
<evidence type="ECO:0000256" key="2">
    <source>
        <dbReference type="ARBA" id="ARBA00022475"/>
    </source>
</evidence>
<keyword evidence="1" id="KW-0813">Transport</keyword>
<reference evidence="8 9" key="1">
    <citation type="submission" date="2015-01" db="EMBL/GenBank/DDBJ databases">
        <title>Desulfovibrio sp. JC271 draft genome sequence.</title>
        <authorList>
            <person name="Shivani Y."/>
            <person name="Subhash Y."/>
            <person name="Sasikala C."/>
            <person name="Ramana C.V."/>
        </authorList>
    </citation>
    <scope>NUCLEOTIDE SEQUENCE [LARGE SCALE GENOMIC DNA]</scope>
    <source>
        <strain evidence="8 9">JC271</strain>
    </source>
</reference>
<evidence type="ECO:0000256" key="3">
    <source>
        <dbReference type="ARBA" id="ARBA00022741"/>
    </source>
</evidence>
<sequence length="260" mass="28673">MRTTALSKVYPNGTRAVSNVSLTIAPNEFVSIIGSSGAGKSSLLRCINRLIRPTSGTLELFGTDITAVSGKQIRQVRQKVGMIFQQFHLVRRLTVLENVLVGRLRFNSSFYSHCCSIIRHFSKDEKEAAFECLQQVGIAHLAFQRADTLSGGQQQRVAIARALAQEPEIFLADEPIASLDPHSAEVVMDTLMEIHETRNIPVLVNLHHIDFATRYGKRIVGMRHGEVIHDVSPSALTDEMITEIYGARINEASGGFAECA</sequence>
<evidence type="ECO:0000313" key="9">
    <source>
        <dbReference type="Proteomes" id="UP000091979"/>
    </source>
</evidence>
<comment type="caution">
    <text evidence="8">The sequence shown here is derived from an EMBL/GenBank/DDBJ whole genome shotgun (WGS) entry which is preliminary data.</text>
</comment>
<dbReference type="InterPro" id="IPR012693">
    <property type="entry name" value="ABC_transpr_PhnC"/>
</dbReference>
<organism evidence="8 9">
    <name type="scientific">Halodesulfovibrio spirochaetisodalis</name>
    <dbReference type="NCBI Taxonomy" id="1560234"/>
    <lineage>
        <taxon>Bacteria</taxon>
        <taxon>Pseudomonadati</taxon>
        <taxon>Thermodesulfobacteriota</taxon>
        <taxon>Desulfovibrionia</taxon>
        <taxon>Desulfovibrionales</taxon>
        <taxon>Desulfovibrionaceae</taxon>
        <taxon>Halodesulfovibrio</taxon>
    </lineage>
</organism>
<feature type="domain" description="ABC transporter" evidence="7">
    <location>
        <begin position="1"/>
        <end position="249"/>
    </location>
</feature>
<name>A0A1B7XEX6_9BACT</name>
<dbReference type="GO" id="GO:0005524">
    <property type="term" value="F:ATP binding"/>
    <property type="evidence" value="ECO:0007669"/>
    <property type="project" value="UniProtKB-KW"/>
</dbReference>
<dbReference type="Proteomes" id="UP000091979">
    <property type="component" value="Unassembled WGS sequence"/>
</dbReference>
<dbReference type="PATRIC" id="fig|1560234.3.peg.3395"/>
<evidence type="ECO:0000313" key="8">
    <source>
        <dbReference type="EMBL" id="OBQ52751.1"/>
    </source>
</evidence>
<dbReference type="GO" id="GO:0016887">
    <property type="term" value="F:ATP hydrolysis activity"/>
    <property type="evidence" value="ECO:0007669"/>
    <property type="project" value="InterPro"/>
</dbReference>
<keyword evidence="2" id="KW-1003">Cell membrane</keyword>
<accession>A0A1B7XEX6</accession>
<keyword evidence="3" id="KW-0547">Nucleotide-binding</keyword>
<evidence type="ECO:0000256" key="1">
    <source>
        <dbReference type="ARBA" id="ARBA00022448"/>
    </source>
</evidence>
<keyword evidence="4 8" id="KW-0067">ATP-binding</keyword>
<dbReference type="Gene3D" id="3.40.50.300">
    <property type="entry name" value="P-loop containing nucleotide triphosphate hydrolases"/>
    <property type="match status" value="1"/>
</dbReference>
<dbReference type="InterPro" id="IPR027417">
    <property type="entry name" value="P-loop_NTPase"/>
</dbReference>
<protein>
    <submittedName>
        <fullName evidence="8">Phosphonate ABC transporter ATP-binding protein</fullName>
    </submittedName>
</protein>
<dbReference type="InterPro" id="IPR050086">
    <property type="entry name" value="MetN_ABC_transporter-like"/>
</dbReference>
<dbReference type="InterPro" id="IPR003593">
    <property type="entry name" value="AAA+_ATPase"/>
</dbReference>
<dbReference type="SUPFAM" id="SSF52540">
    <property type="entry name" value="P-loop containing nucleoside triphosphate hydrolases"/>
    <property type="match status" value="1"/>
</dbReference>
<dbReference type="SMART" id="SM00382">
    <property type="entry name" value="AAA"/>
    <property type="match status" value="1"/>
</dbReference>
<evidence type="ECO:0000256" key="5">
    <source>
        <dbReference type="ARBA" id="ARBA00022967"/>
    </source>
</evidence>
<dbReference type="PANTHER" id="PTHR43166:SF6">
    <property type="entry name" value="PHOSPHONATES IMPORT ATP-BINDING PROTEIN PHNC"/>
    <property type="match status" value="1"/>
</dbReference>
<proteinExistence type="predicted"/>
<dbReference type="InterPro" id="IPR017871">
    <property type="entry name" value="ABC_transporter-like_CS"/>
</dbReference>
<gene>
    <name evidence="8" type="ORF">SP90_07115</name>
</gene>
<evidence type="ECO:0000259" key="7">
    <source>
        <dbReference type="PROSITE" id="PS50893"/>
    </source>
</evidence>
<dbReference type="InterPro" id="IPR003439">
    <property type="entry name" value="ABC_transporter-like_ATP-bd"/>
</dbReference>
<keyword evidence="5" id="KW-1278">Translocase</keyword>
<dbReference type="PROSITE" id="PS50893">
    <property type="entry name" value="ABC_TRANSPORTER_2"/>
    <property type="match status" value="1"/>
</dbReference>
<dbReference type="GO" id="GO:0015416">
    <property type="term" value="F:ABC-type phosphonate transporter activity"/>
    <property type="evidence" value="ECO:0007669"/>
    <property type="project" value="InterPro"/>
</dbReference>
<evidence type="ECO:0000256" key="4">
    <source>
        <dbReference type="ARBA" id="ARBA00022840"/>
    </source>
</evidence>